<reference evidence="8 9" key="1">
    <citation type="submission" date="2017-12" db="EMBL/GenBank/DDBJ databases">
        <title>Integrating genomic resources of turbot (Scophthalmus maximus) in depth evaluation of genetic and physical mapping variation across individuals.</title>
        <authorList>
            <person name="Martinez P."/>
        </authorList>
    </citation>
    <scope>NUCLEOTIDE SEQUENCE [LARGE SCALE GENOMIC DNA]</scope>
</reference>
<keyword evidence="3 6" id="KW-0812">Transmembrane</keyword>
<dbReference type="EMBL" id="CP026260">
    <property type="protein sequence ID" value="AWP17903.1"/>
    <property type="molecule type" value="Genomic_DNA"/>
</dbReference>
<sequence length="231" mass="24954">MPSITKTAHFTCSAFVTALSVGVMGFSMSTEWAQTSMECASGGSGFFNGTAVITLELFAGNLNRSFCPLFGSIDSFKVIPKLIEIGATPVALHAIVLCLLALCLLFSAGSILLGLYNSVSNPYETYMGPMGVYVCSSLSACLSVVVLVVFLVNVSVTDLAEDLVETFSGSIAVDLKNKTSKMRLGYYLIIPYTVLSIAALALIYMYDHAAYKHRQEQQRPTEDAPKEIMMY</sequence>
<keyword evidence="7" id="KW-0732">Signal</keyword>
<feature type="transmembrane region" description="Helical" evidence="6">
    <location>
        <begin position="131"/>
        <end position="152"/>
    </location>
</feature>
<dbReference type="Pfam" id="PF25807">
    <property type="entry name" value="Clarin-2"/>
    <property type="match status" value="1"/>
</dbReference>
<evidence type="ECO:0000256" key="7">
    <source>
        <dbReference type="SAM" id="SignalP"/>
    </source>
</evidence>
<keyword evidence="4 6" id="KW-1133">Transmembrane helix</keyword>
<evidence type="ECO:0000313" key="9">
    <source>
        <dbReference type="Proteomes" id="UP000246464"/>
    </source>
</evidence>
<evidence type="ECO:0000256" key="6">
    <source>
        <dbReference type="SAM" id="Phobius"/>
    </source>
</evidence>
<organism evidence="8 9">
    <name type="scientific">Scophthalmus maximus</name>
    <name type="common">Turbot</name>
    <name type="synonym">Psetta maxima</name>
    <dbReference type="NCBI Taxonomy" id="52904"/>
    <lineage>
        <taxon>Eukaryota</taxon>
        <taxon>Metazoa</taxon>
        <taxon>Chordata</taxon>
        <taxon>Craniata</taxon>
        <taxon>Vertebrata</taxon>
        <taxon>Euteleostomi</taxon>
        <taxon>Actinopterygii</taxon>
        <taxon>Neopterygii</taxon>
        <taxon>Teleostei</taxon>
        <taxon>Neoteleostei</taxon>
        <taxon>Acanthomorphata</taxon>
        <taxon>Carangaria</taxon>
        <taxon>Pleuronectiformes</taxon>
        <taxon>Pleuronectoidei</taxon>
        <taxon>Scophthalmidae</taxon>
        <taxon>Scophthalmus</taxon>
    </lineage>
</organism>
<evidence type="ECO:0000256" key="4">
    <source>
        <dbReference type="ARBA" id="ARBA00022989"/>
    </source>
</evidence>
<dbReference type="OrthoDB" id="9450082at2759"/>
<evidence type="ECO:0000256" key="1">
    <source>
        <dbReference type="ARBA" id="ARBA00004141"/>
    </source>
</evidence>
<name>A0A2U9CNZ2_SCOMX</name>
<feature type="transmembrane region" description="Helical" evidence="6">
    <location>
        <begin position="184"/>
        <end position="206"/>
    </location>
</feature>
<evidence type="ECO:0000256" key="2">
    <source>
        <dbReference type="ARBA" id="ARBA00005787"/>
    </source>
</evidence>
<feature type="chain" id="PRO_5015854069" evidence="7">
    <location>
        <begin position="26"/>
        <end position="231"/>
    </location>
</feature>
<accession>A0A2U9CNZ2</accession>
<dbReference type="InterPro" id="IPR026748">
    <property type="entry name" value="Clarin"/>
</dbReference>
<dbReference type="GO" id="GO:0016020">
    <property type="term" value="C:membrane"/>
    <property type="evidence" value="ECO:0007669"/>
    <property type="project" value="UniProtKB-SubCell"/>
</dbReference>
<evidence type="ECO:0000313" key="8">
    <source>
        <dbReference type="EMBL" id="AWP17903.1"/>
    </source>
</evidence>
<dbReference type="PANTHER" id="PTHR31548">
    <property type="entry name" value="CLARIN"/>
    <property type="match status" value="1"/>
</dbReference>
<proteinExistence type="inferred from homology"/>
<gene>
    <name evidence="8" type="ORF">SMAX5B_017268</name>
</gene>
<evidence type="ECO:0000256" key="3">
    <source>
        <dbReference type="ARBA" id="ARBA00022692"/>
    </source>
</evidence>
<feature type="transmembrane region" description="Helical" evidence="6">
    <location>
        <begin position="90"/>
        <end position="119"/>
    </location>
</feature>
<dbReference type="GO" id="GO:0007605">
    <property type="term" value="P:sensory perception of sound"/>
    <property type="evidence" value="ECO:0007669"/>
    <property type="project" value="UniProtKB-ARBA"/>
</dbReference>
<comment type="subcellular location">
    <subcellularLocation>
        <location evidence="1">Membrane</location>
        <topology evidence="1">Multi-pass membrane protein</topology>
    </subcellularLocation>
</comment>
<keyword evidence="9" id="KW-1185">Reference proteome</keyword>
<dbReference type="OMA" id="IIIVFYQ"/>
<keyword evidence="5 6" id="KW-0472">Membrane</keyword>
<dbReference type="AlphaFoldDB" id="A0A2U9CNZ2"/>
<protein>
    <submittedName>
        <fullName evidence="8">Putative clarin-3</fullName>
    </submittedName>
</protein>
<dbReference type="Proteomes" id="UP000246464">
    <property type="component" value="Chromosome 18"/>
</dbReference>
<dbReference type="PANTHER" id="PTHR31548:SF3">
    <property type="entry name" value="CLARIN-3"/>
    <property type="match status" value="1"/>
</dbReference>
<comment type="similarity">
    <text evidence="2">Belongs to the clarin family.</text>
</comment>
<dbReference type="STRING" id="52904.ENSSMAP00000005632"/>
<evidence type="ECO:0000256" key="5">
    <source>
        <dbReference type="ARBA" id="ARBA00023136"/>
    </source>
</evidence>
<feature type="signal peptide" evidence="7">
    <location>
        <begin position="1"/>
        <end position="25"/>
    </location>
</feature>